<comment type="caution">
    <text evidence="1">The sequence shown here is derived from an EMBL/GenBank/DDBJ whole genome shotgun (WGS) entry which is preliminary data.</text>
</comment>
<dbReference type="Proteomes" id="UP000077164">
    <property type="component" value="Unassembled WGS sequence"/>
</dbReference>
<evidence type="ECO:0000313" key="2">
    <source>
        <dbReference type="Proteomes" id="UP000077164"/>
    </source>
</evidence>
<reference evidence="1 2" key="1">
    <citation type="submission" date="2016-03" db="EMBL/GenBank/DDBJ databases">
        <title>Draft genome sequence of Flavobacterium fryxellicola DSM 16209.</title>
        <authorList>
            <person name="Shin S.-K."/>
            <person name="Yi H."/>
        </authorList>
    </citation>
    <scope>NUCLEOTIDE SEQUENCE [LARGE SCALE GENOMIC DNA]</scope>
    <source>
        <strain evidence="1 2">DSM 16209</strain>
    </source>
</reference>
<dbReference type="AlphaFoldDB" id="A0A167UKH4"/>
<protein>
    <recommendedName>
        <fullName evidence="3">Outer membrane protein beta-barrel domain-containing protein</fullName>
    </recommendedName>
</protein>
<evidence type="ECO:0008006" key="3">
    <source>
        <dbReference type="Google" id="ProtNLM"/>
    </source>
</evidence>
<organism evidence="1 2">
    <name type="scientific">Flavobacterium fryxellicola</name>
    <dbReference type="NCBI Taxonomy" id="249352"/>
    <lineage>
        <taxon>Bacteria</taxon>
        <taxon>Pseudomonadati</taxon>
        <taxon>Bacteroidota</taxon>
        <taxon>Flavobacteriia</taxon>
        <taxon>Flavobacteriales</taxon>
        <taxon>Flavobacteriaceae</taxon>
        <taxon>Flavobacterium</taxon>
    </lineage>
</organism>
<evidence type="ECO:0000313" key="1">
    <source>
        <dbReference type="EMBL" id="OAB25663.1"/>
    </source>
</evidence>
<keyword evidence="2" id="KW-1185">Reference proteome</keyword>
<dbReference type="EMBL" id="LVJE01000044">
    <property type="protein sequence ID" value="OAB25663.1"/>
    <property type="molecule type" value="Genomic_DNA"/>
</dbReference>
<accession>A0A167UKH4</accession>
<name>A0A167UKH4_9FLAO</name>
<dbReference type="RefSeq" id="WP_245792641.1">
    <property type="nucleotide sequence ID" value="NZ_FRDK01000008.1"/>
</dbReference>
<gene>
    <name evidence="1" type="ORF">FBFR_14255</name>
</gene>
<proteinExistence type="predicted"/>
<sequence>MKNYDQGFRLEFGINGGLPFDNPYDYNLDADARIQYDLSKKYSVTRTRVFSTMFVSGKDNNLGYIPVKVGFKAFVLKDYL</sequence>